<dbReference type="KEGG" id="anf:AQPE_4242"/>
<dbReference type="EMBL" id="AP018694">
    <property type="protein sequence ID" value="BBE20051.1"/>
    <property type="molecule type" value="Genomic_DNA"/>
</dbReference>
<dbReference type="InterPro" id="IPR001623">
    <property type="entry name" value="DnaJ_domain"/>
</dbReference>
<reference evidence="2" key="1">
    <citation type="journal article" date="2020" name="Int. J. Syst. Evol. Microbiol.">
        <title>Aquipluma nitroreducens gen. nov. sp. nov., a novel facultatively anaerobic bacterium isolated from a freshwater lake.</title>
        <authorList>
            <person name="Watanabe M."/>
            <person name="Kojima H."/>
            <person name="Fukui M."/>
        </authorList>
    </citation>
    <scope>NUCLEOTIDE SEQUENCE</scope>
    <source>
        <strain evidence="2">MeG22</strain>
    </source>
</reference>
<name>A0A5K7SEN1_9BACT</name>
<sequence length="154" mass="18402">MTTLNELRKEYRRLAFIYHPDKGGDTVLMQILNDRYERLSEKFIKENVDFSEGRKEYEMQVSEEIRDMLDRIMFLKGVDIEVIGGWIWITGNTFAIRTTLKSLGFLFSHPKTAWYWHKGEYRKKSGKIQSMDEMRDFWGSQKMETQPETSNQLN</sequence>
<dbReference type="AlphaFoldDB" id="A0A5K7SEN1"/>
<dbReference type="Gene3D" id="1.10.287.110">
    <property type="entry name" value="DnaJ domain"/>
    <property type="match status" value="1"/>
</dbReference>
<dbReference type="Proteomes" id="UP001193389">
    <property type="component" value="Chromosome"/>
</dbReference>
<dbReference type="SUPFAM" id="SSF46565">
    <property type="entry name" value="Chaperone J-domain"/>
    <property type="match status" value="1"/>
</dbReference>
<dbReference type="InterPro" id="IPR036869">
    <property type="entry name" value="J_dom_sf"/>
</dbReference>
<organism evidence="2 3">
    <name type="scientific">Aquipluma nitroreducens</name>
    <dbReference type="NCBI Taxonomy" id="2010828"/>
    <lineage>
        <taxon>Bacteria</taxon>
        <taxon>Pseudomonadati</taxon>
        <taxon>Bacteroidota</taxon>
        <taxon>Bacteroidia</taxon>
        <taxon>Marinilabiliales</taxon>
        <taxon>Prolixibacteraceae</taxon>
        <taxon>Aquipluma</taxon>
    </lineage>
</organism>
<dbReference type="PROSITE" id="PS50076">
    <property type="entry name" value="DNAJ_2"/>
    <property type="match status" value="1"/>
</dbReference>
<evidence type="ECO:0000313" key="2">
    <source>
        <dbReference type="EMBL" id="BBE20051.1"/>
    </source>
</evidence>
<feature type="domain" description="J" evidence="1">
    <location>
        <begin position="1"/>
        <end position="73"/>
    </location>
</feature>
<accession>A0A5K7SEN1</accession>
<protein>
    <submittedName>
        <fullName evidence="2">Conserved domain protein</fullName>
    </submittedName>
</protein>
<dbReference type="CDD" id="cd06257">
    <property type="entry name" value="DnaJ"/>
    <property type="match status" value="1"/>
</dbReference>
<evidence type="ECO:0000259" key="1">
    <source>
        <dbReference type="PROSITE" id="PS50076"/>
    </source>
</evidence>
<gene>
    <name evidence="2" type="ORF">AQPE_4242</name>
</gene>
<evidence type="ECO:0000313" key="3">
    <source>
        <dbReference type="Proteomes" id="UP001193389"/>
    </source>
</evidence>
<keyword evidence="3" id="KW-1185">Reference proteome</keyword>
<proteinExistence type="predicted"/>